<name>A0A8H7EPM2_9FUNG</name>
<evidence type="ECO:0000313" key="7">
    <source>
        <dbReference type="EMBL" id="KAF7726524.1"/>
    </source>
</evidence>
<dbReference type="EMBL" id="JABAYA010000077">
    <property type="protein sequence ID" value="KAF7726524.1"/>
    <property type="molecule type" value="Genomic_DNA"/>
</dbReference>
<gene>
    <name evidence="7" type="ORF">EC973_008655</name>
</gene>
<dbReference type="Proteomes" id="UP000605846">
    <property type="component" value="Unassembled WGS sequence"/>
</dbReference>
<feature type="region of interest" description="Disordered" evidence="5">
    <location>
        <begin position="38"/>
        <end position="69"/>
    </location>
</feature>
<evidence type="ECO:0000256" key="5">
    <source>
        <dbReference type="SAM" id="MobiDB-lite"/>
    </source>
</evidence>
<feature type="region of interest" description="Disordered" evidence="5">
    <location>
        <begin position="390"/>
        <end position="419"/>
    </location>
</feature>
<dbReference type="InterPro" id="IPR012890">
    <property type="entry name" value="GCFC2-like"/>
</dbReference>
<comment type="similarity">
    <text evidence="2">Belongs to the GCF family.</text>
</comment>
<keyword evidence="3" id="KW-0539">Nucleus</keyword>
<dbReference type="PANTHER" id="PTHR12214">
    <property type="entry name" value="GC-RICH SEQUENCE DNA-BINDING FACTOR"/>
    <property type="match status" value="1"/>
</dbReference>
<evidence type="ECO:0000313" key="8">
    <source>
        <dbReference type="Proteomes" id="UP000605846"/>
    </source>
</evidence>
<keyword evidence="8" id="KW-1185">Reference proteome</keyword>
<dbReference type="AlphaFoldDB" id="A0A8H7EPM2"/>
<organism evidence="7 8">
    <name type="scientific">Apophysomyces ossiformis</name>
    <dbReference type="NCBI Taxonomy" id="679940"/>
    <lineage>
        <taxon>Eukaryota</taxon>
        <taxon>Fungi</taxon>
        <taxon>Fungi incertae sedis</taxon>
        <taxon>Mucoromycota</taxon>
        <taxon>Mucoromycotina</taxon>
        <taxon>Mucoromycetes</taxon>
        <taxon>Mucorales</taxon>
        <taxon>Mucorineae</taxon>
        <taxon>Mucoraceae</taxon>
        <taxon>Apophysomyces</taxon>
    </lineage>
</organism>
<evidence type="ECO:0000256" key="1">
    <source>
        <dbReference type="ARBA" id="ARBA00004123"/>
    </source>
</evidence>
<dbReference type="GO" id="GO:0071008">
    <property type="term" value="C:U2-type post-mRNA release spliceosomal complex"/>
    <property type="evidence" value="ECO:0007669"/>
    <property type="project" value="InterPro"/>
</dbReference>
<comment type="caution">
    <text evidence="7">The sequence shown here is derived from an EMBL/GenBank/DDBJ whole genome shotgun (WGS) entry which is preliminary data.</text>
</comment>
<protein>
    <recommendedName>
        <fullName evidence="6">GCF C-terminal domain-containing protein</fullName>
    </recommendedName>
</protein>
<feature type="domain" description="GCF C-terminal" evidence="6">
    <location>
        <begin position="450"/>
        <end position="583"/>
    </location>
</feature>
<dbReference type="InterPro" id="IPR022783">
    <property type="entry name" value="GCFC_dom"/>
</dbReference>
<dbReference type="Pfam" id="PF15458">
    <property type="entry name" value="NTR2"/>
    <property type="match status" value="1"/>
</dbReference>
<feature type="compositionally biased region" description="Basic residues" evidence="5">
    <location>
        <begin position="1"/>
        <end position="12"/>
    </location>
</feature>
<evidence type="ECO:0000259" key="6">
    <source>
        <dbReference type="Pfam" id="PF07842"/>
    </source>
</evidence>
<dbReference type="Pfam" id="PF07842">
    <property type="entry name" value="GCFC"/>
    <property type="match status" value="1"/>
</dbReference>
<feature type="compositionally biased region" description="Basic and acidic residues" evidence="5">
    <location>
        <begin position="398"/>
        <end position="412"/>
    </location>
</feature>
<evidence type="ECO:0000256" key="4">
    <source>
        <dbReference type="SAM" id="Coils"/>
    </source>
</evidence>
<proteinExistence type="inferred from homology"/>
<evidence type="ECO:0000256" key="2">
    <source>
        <dbReference type="ARBA" id="ARBA00010801"/>
    </source>
</evidence>
<dbReference type="OrthoDB" id="429427at2759"/>
<feature type="coiled-coil region" evidence="4">
    <location>
        <begin position="222"/>
        <end position="256"/>
    </location>
</feature>
<reference evidence="7" key="1">
    <citation type="submission" date="2020-01" db="EMBL/GenBank/DDBJ databases">
        <title>Genome Sequencing of Three Apophysomyces-Like Fungal Strains Confirms a Novel Fungal Genus in the Mucoromycota with divergent Burkholderia-like Endosymbiotic Bacteria.</title>
        <authorList>
            <person name="Stajich J.E."/>
            <person name="Macias A.M."/>
            <person name="Carter-House D."/>
            <person name="Lovett B."/>
            <person name="Kasson L.R."/>
            <person name="Berry K."/>
            <person name="Grigoriev I."/>
            <person name="Chang Y."/>
            <person name="Spatafora J."/>
            <person name="Kasson M.T."/>
        </authorList>
    </citation>
    <scope>NUCLEOTIDE SEQUENCE</scope>
    <source>
        <strain evidence="7">NRRL A-21654</strain>
    </source>
</reference>
<sequence length="589" mass="67402">MFKKTTRTKNIRRKIETSDDESAETTAVESIVKKTVTSGAEKKKKNVKKSLGLSFDQEEEGDGDETFQVKKSNASMRLKANRKLKIPTNELPERTENVDMSTSATTYSSETLEALKASTPRMPASLKQDDDTLLAEKFSNSIGGLGSLGIPDAHTIHAAKKKRDLLRKNLKVIDQEDDFISLDDKSEHSRLVREEDEIGDDGEAEYEQYVGERLTLNKSAAQKLEKERRQGVRELIEEAQDEFDEESEDMERWENDLIKHGGVKAGPKQTERDPYAPPPNYKPAIIPEQATLPSLTDVLQKLELASNDLTHRMQQYEAQYTQSQSKIDELKISQAAVGKEIERGSKRYDYFQELTTYVNDLGELLDVKFPLLEELEREAHDIISARHGIAVKPQSGSDDERMGEANHTDGNERSTSLDMSTPWEEQLDAIRTQKLHELFSDVSDEYKDIQVVKEKFEAWKIMYNDDYKKAYGSLSLPGAFEFYVRCELVAWDPFLEPIEFETMHWHTVLVQYGVTEDHGDIDGELLNKVVEKVMVKKIKSMVDTLNPTSEREMQNARQLLQQVSYYIDTNERAYQDLEAAIEDRSQNRF</sequence>
<dbReference type="GO" id="GO:0003677">
    <property type="term" value="F:DNA binding"/>
    <property type="evidence" value="ECO:0007669"/>
    <property type="project" value="InterPro"/>
</dbReference>
<keyword evidence="4" id="KW-0175">Coiled coil</keyword>
<dbReference type="GO" id="GO:0000390">
    <property type="term" value="P:spliceosomal complex disassembly"/>
    <property type="evidence" value="ECO:0007669"/>
    <property type="project" value="InterPro"/>
</dbReference>
<accession>A0A8H7EPM2</accession>
<dbReference type="InterPro" id="IPR028211">
    <property type="entry name" value="Ntr2"/>
</dbReference>
<feature type="region of interest" description="Disordered" evidence="5">
    <location>
        <begin position="1"/>
        <end position="26"/>
    </location>
</feature>
<feature type="compositionally biased region" description="Acidic residues" evidence="5">
    <location>
        <begin position="56"/>
        <end position="65"/>
    </location>
</feature>
<dbReference type="PANTHER" id="PTHR12214:SF0">
    <property type="entry name" value="LD29489P"/>
    <property type="match status" value="1"/>
</dbReference>
<comment type="subcellular location">
    <subcellularLocation>
        <location evidence="1">Nucleus</location>
    </subcellularLocation>
</comment>
<evidence type="ECO:0000256" key="3">
    <source>
        <dbReference type="ARBA" id="ARBA00023242"/>
    </source>
</evidence>
<feature type="coiled-coil region" evidence="4">
    <location>
        <begin position="299"/>
        <end position="333"/>
    </location>
</feature>